<evidence type="ECO:0000313" key="2">
    <source>
        <dbReference type="Proteomes" id="UP000749559"/>
    </source>
</evidence>
<name>A0A8S4Q2U5_OWEFU</name>
<evidence type="ECO:0000313" key="1">
    <source>
        <dbReference type="EMBL" id="CAH1798191.1"/>
    </source>
</evidence>
<accession>A0A8S4Q2U5</accession>
<keyword evidence="2" id="KW-1185">Reference proteome</keyword>
<sequence>MKCFWCHKKCSTCEVFHLQRFINLESTGHKTLKIPSTCEVFHLQRFINLESKGHKTLKICSTCELFHLQRFINLESKATRLKISVPLVRCSTNRGKRATGL</sequence>
<gene>
    <name evidence="1" type="ORF">OFUS_LOCUS22360</name>
</gene>
<dbReference type="EMBL" id="CAIIXF020000011">
    <property type="protein sequence ID" value="CAH1798191.1"/>
    <property type="molecule type" value="Genomic_DNA"/>
</dbReference>
<comment type="caution">
    <text evidence="1">The sequence shown here is derived from an EMBL/GenBank/DDBJ whole genome shotgun (WGS) entry which is preliminary data.</text>
</comment>
<protein>
    <submittedName>
        <fullName evidence="1">Uncharacterized protein</fullName>
    </submittedName>
</protein>
<dbReference type="Proteomes" id="UP000749559">
    <property type="component" value="Unassembled WGS sequence"/>
</dbReference>
<reference evidence="1" key="1">
    <citation type="submission" date="2022-03" db="EMBL/GenBank/DDBJ databases">
        <authorList>
            <person name="Martin C."/>
        </authorList>
    </citation>
    <scope>NUCLEOTIDE SEQUENCE</scope>
</reference>
<dbReference type="AlphaFoldDB" id="A0A8S4Q2U5"/>
<proteinExistence type="predicted"/>
<organism evidence="1 2">
    <name type="scientific">Owenia fusiformis</name>
    <name type="common">Polychaete worm</name>
    <dbReference type="NCBI Taxonomy" id="6347"/>
    <lineage>
        <taxon>Eukaryota</taxon>
        <taxon>Metazoa</taxon>
        <taxon>Spiralia</taxon>
        <taxon>Lophotrochozoa</taxon>
        <taxon>Annelida</taxon>
        <taxon>Polychaeta</taxon>
        <taxon>Sedentaria</taxon>
        <taxon>Canalipalpata</taxon>
        <taxon>Sabellida</taxon>
        <taxon>Oweniida</taxon>
        <taxon>Oweniidae</taxon>
        <taxon>Owenia</taxon>
    </lineage>
</organism>